<reference evidence="1 2" key="1">
    <citation type="submission" date="2017-12" db="EMBL/GenBank/DDBJ databases">
        <title>Sequencing the genomes of 1000 Actinobacteria strains.</title>
        <authorList>
            <person name="Klenk H.-P."/>
        </authorList>
    </citation>
    <scope>NUCLEOTIDE SEQUENCE [LARGE SCALE GENOMIC DNA]</scope>
    <source>
        <strain evidence="1 2">DSM 45165</strain>
    </source>
</reference>
<protein>
    <submittedName>
        <fullName evidence="1">Uncharacterized protein</fullName>
    </submittedName>
</protein>
<dbReference type="Proteomes" id="UP000233750">
    <property type="component" value="Unassembled WGS sequence"/>
</dbReference>
<dbReference type="AlphaFoldDB" id="A0A2N3WUX9"/>
<evidence type="ECO:0000313" key="1">
    <source>
        <dbReference type="EMBL" id="PKV97689.1"/>
    </source>
</evidence>
<evidence type="ECO:0000313" key="2">
    <source>
        <dbReference type="Proteomes" id="UP000233750"/>
    </source>
</evidence>
<keyword evidence="2" id="KW-1185">Reference proteome</keyword>
<accession>A0A2N3WUX9</accession>
<dbReference type="RefSeq" id="WP_158242586.1">
    <property type="nucleotide sequence ID" value="NZ_PJMY01000003.1"/>
</dbReference>
<name>A0A2N3WUX9_9PSEU</name>
<organism evidence="1 2">
    <name type="scientific">Amycolatopsis echigonensis</name>
    <dbReference type="NCBI Taxonomy" id="2576905"/>
    <lineage>
        <taxon>Bacteria</taxon>
        <taxon>Bacillati</taxon>
        <taxon>Actinomycetota</taxon>
        <taxon>Actinomycetes</taxon>
        <taxon>Pseudonocardiales</taxon>
        <taxon>Pseudonocardiaceae</taxon>
        <taxon>Amycolatopsis</taxon>
    </lineage>
</organism>
<gene>
    <name evidence="1" type="ORF">ATK30_8684</name>
</gene>
<comment type="caution">
    <text evidence="1">The sequence shown here is derived from an EMBL/GenBank/DDBJ whole genome shotgun (WGS) entry which is preliminary data.</text>
</comment>
<proteinExistence type="predicted"/>
<sequence>MSRPVRVGVVIRMLAARLEAQRLQALAEPADDMAWQAGYCEGLRDAQHVIRKDS</sequence>
<dbReference type="EMBL" id="PJMY01000003">
    <property type="protein sequence ID" value="PKV97689.1"/>
    <property type="molecule type" value="Genomic_DNA"/>
</dbReference>